<feature type="domain" description="Arrestin-like N-terminal" evidence="1">
    <location>
        <begin position="24"/>
        <end position="131"/>
    </location>
</feature>
<evidence type="ECO:0000313" key="3">
    <source>
        <dbReference type="Proteomes" id="UP000295497"/>
    </source>
</evidence>
<gene>
    <name evidence="2" type="ORF">SOCE836_046040</name>
</gene>
<dbReference type="InterPro" id="IPR011021">
    <property type="entry name" value="Arrestin-like_N"/>
</dbReference>
<evidence type="ECO:0000313" key="2">
    <source>
        <dbReference type="EMBL" id="AUX32464.1"/>
    </source>
</evidence>
<accession>A0A4P2QQI6</accession>
<dbReference type="RefSeq" id="WP_237245529.1">
    <property type="nucleotide sequence ID" value="NZ_CP012672.1"/>
</dbReference>
<name>A0A4P2QQI6_SORCE</name>
<dbReference type="Pfam" id="PF00339">
    <property type="entry name" value="Arrestin_N"/>
    <property type="match status" value="1"/>
</dbReference>
<proteinExistence type="predicted"/>
<protein>
    <recommendedName>
        <fullName evidence="1">Arrestin-like N-terminal domain-containing protein</fullName>
    </recommendedName>
</protein>
<dbReference type="Proteomes" id="UP000295497">
    <property type="component" value="Chromosome"/>
</dbReference>
<sequence>MRSRPVITLRVPRVVHAGDTFDVGISLDCAAETPIDFVRVTLELTLAVQSSTDEDRNFSGSRDLLALSVDVAGKGRLGAGIHRYRVSFTLPGDVPPSHAGAIASLCCKVGALVSIPWWIDAAESKEILVRPSIAEAPRDEPFTGASGPESGAFLEVSLPGRTFAPGEILAGAVAFRGLAGSRPIALDVALVSVERHRARDRSSQRRRLSFIQDLTTIAEGQEVPFHIALPRGLAPSFSFGDVSLEYVLEMALKHMEGRLLHRVPVFVDMFEPRAGLEGQRPRIGADRWRALWSRVGQRIDLSLAERELALRGVRAGCAVEVVPAERESWGGLGAAVRFAEPWGLRLDVRPRALLELGGVATGDSGFDRRFRVRGREEAQVLAALTPALRRALSAFGRAEVDDAEARVWSAAGALDEPELAAFLAPVDALARALAEAGAALPPPAAMAAWLPAWRRFAEESDGVLRVGSMRLSGTFEGAGFEVETLFKGAAPTGARLALRLDPPIAGAARPRRAAEQRIAGAILEQAARLGGVAGAEEGVAVAPGEIAVVMAGPLADPAAAREVLRPMLALAREMRGERRGGPYR</sequence>
<dbReference type="AlphaFoldDB" id="A0A4P2QQI6"/>
<dbReference type="Gene3D" id="2.60.40.640">
    <property type="match status" value="1"/>
</dbReference>
<organism evidence="2 3">
    <name type="scientific">Sorangium cellulosum</name>
    <name type="common">Polyangium cellulosum</name>
    <dbReference type="NCBI Taxonomy" id="56"/>
    <lineage>
        <taxon>Bacteria</taxon>
        <taxon>Pseudomonadati</taxon>
        <taxon>Myxococcota</taxon>
        <taxon>Polyangia</taxon>
        <taxon>Polyangiales</taxon>
        <taxon>Polyangiaceae</taxon>
        <taxon>Sorangium</taxon>
    </lineage>
</organism>
<dbReference type="EMBL" id="CP012672">
    <property type="protein sequence ID" value="AUX32464.1"/>
    <property type="molecule type" value="Genomic_DNA"/>
</dbReference>
<reference evidence="2 3" key="1">
    <citation type="submission" date="2015-09" db="EMBL/GenBank/DDBJ databases">
        <title>Sorangium comparison.</title>
        <authorList>
            <person name="Zaburannyi N."/>
            <person name="Bunk B."/>
            <person name="Overmann J."/>
            <person name="Mueller R."/>
        </authorList>
    </citation>
    <scope>NUCLEOTIDE SEQUENCE [LARGE SCALE GENOMIC DNA]</scope>
    <source>
        <strain evidence="2 3">So ce836</strain>
    </source>
</reference>
<dbReference type="InterPro" id="IPR014752">
    <property type="entry name" value="Arrestin-like_C"/>
</dbReference>
<evidence type="ECO:0000259" key="1">
    <source>
        <dbReference type="Pfam" id="PF00339"/>
    </source>
</evidence>